<dbReference type="EMBL" id="BGPR01185564">
    <property type="protein sequence ID" value="GBM75918.1"/>
    <property type="molecule type" value="Genomic_DNA"/>
</dbReference>
<reference evidence="2 3" key="1">
    <citation type="journal article" date="2019" name="Sci. Rep.">
        <title>Orb-weaving spider Araneus ventricosus genome elucidates the spidroin gene catalogue.</title>
        <authorList>
            <person name="Kono N."/>
            <person name="Nakamura H."/>
            <person name="Ohtoshi R."/>
            <person name="Moran D.A.P."/>
            <person name="Shinohara A."/>
            <person name="Yoshida Y."/>
            <person name="Fujiwara M."/>
            <person name="Mori M."/>
            <person name="Tomita M."/>
            <person name="Arakawa K."/>
        </authorList>
    </citation>
    <scope>NUCLEOTIDE SEQUENCE [LARGE SCALE GENOMIC DNA]</scope>
</reference>
<feature type="non-terminal residue" evidence="2">
    <location>
        <position position="1"/>
    </location>
</feature>
<name>A0A4Y2IE32_ARAVE</name>
<dbReference type="Proteomes" id="UP000499080">
    <property type="component" value="Unassembled WGS sequence"/>
</dbReference>
<accession>A0A4Y2IE32</accession>
<sequence length="76" mass="8736">EQRRPAPPISFETPRGAPTSAEAPSQQFELEWLCDTVAEYFKDSYWNLALNNECNPKFSVLVTNGRRLYLARLMEA</sequence>
<gene>
    <name evidence="2" type="ORF">AVEN_215423_1</name>
</gene>
<feature type="region of interest" description="Disordered" evidence="1">
    <location>
        <begin position="1"/>
        <end position="22"/>
    </location>
</feature>
<protein>
    <submittedName>
        <fullName evidence="2">Uncharacterized protein</fullName>
    </submittedName>
</protein>
<proteinExistence type="predicted"/>
<organism evidence="2 3">
    <name type="scientific">Araneus ventricosus</name>
    <name type="common">Orbweaver spider</name>
    <name type="synonym">Epeira ventricosa</name>
    <dbReference type="NCBI Taxonomy" id="182803"/>
    <lineage>
        <taxon>Eukaryota</taxon>
        <taxon>Metazoa</taxon>
        <taxon>Ecdysozoa</taxon>
        <taxon>Arthropoda</taxon>
        <taxon>Chelicerata</taxon>
        <taxon>Arachnida</taxon>
        <taxon>Araneae</taxon>
        <taxon>Araneomorphae</taxon>
        <taxon>Entelegynae</taxon>
        <taxon>Araneoidea</taxon>
        <taxon>Araneidae</taxon>
        <taxon>Araneus</taxon>
    </lineage>
</organism>
<evidence type="ECO:0000313" key="2">
    <source>
        <dbReference type="EMBL" id="GBM75918.1"/>
    </source>
</evidence>
<comment type="caution">
    <text evidence="2">The sequence shown here is derived from an EMBL/GenBank/DDBJ whole genome shotgun (WGS) entry which is preliminary data.</text>
</comment>
<dbReference type="AlphaFoldDB" id="A0A4Y2IE32"/>
<evidence type="ECO:0000313" key="3">
    <source>
        <dbReference type="Proteomes" id="UP000499080"/>
    </source>
</evidence>
<evidence type="ECO:0000256" key="1">
    <source>
        <dbReference type="SAM" id="MobiDB-lite"/>
    </source>
</evidence>
<keyword evidence="3" id="KW-1185">Reference proteome</keyword>